<dbReference type="EMBL" id="RJTM01000114">
    <property type="protein sequence ID" value="RNL82407.1"/>
    <property type="molecule type" value="Genomic_DNA"/>
</dbReference>
<keyword evidence="2 7" id="KW-0813">Transport</keyword>
<keyword evidence="4 7" id="KW-0812">Transmembrane</keyword>
<comment type="subcellular location">
    <subcellularLocation>
        <location evidence="1 7">Cell outer membrane</location>
        <topology evidence="1 7">Multi-pass membrane protein</topology>
    </subcellularLocation>
</comment>
<evidence type="ECO:0000256" key="2">
    <source>
        <dbReference type="ARBA" id="ARBA00022448"/>
    </source>
</evidence>
<dbReference type="InterPro" id="IPR039426">
    <property type="entry name" value="TonB-dep_rcpt-like"/>
</dbReference>
<dbReference type="OrthoDB" id="9768177at2"/>
<evidence type="ECO:0000256" key="3">
    <source>
        <dbReference type="ARBA" id="ARBA00022452"/>
    </source>
</evidence>
<gene>
    <name evidence="9" type="ORF">ED312_17130</name>
</gene>
<keyword evidence="3 7" id="KW-1134">Transmembrane beta strand</keyword>
<evidence type="ECO:0000259" key="8">
    <source>
        <dbReference type="SMART" id="SM00965"/>
    </source>
</evidence>
<keyword evidence="10" id="KW-1185">Reference proteome</keyword>
<dbReference type="PANTHER" id="PTHR30442">
    <property type="entry name" value="IRON III DICITRATE TRANSPORT PROTEIN FECA"/>
    <property type="match status" value="1"/>
</dbReference>
<dbReference type="AlphaFoldDB" id="A0A3N0E3I5"/>
<dbReference type="SUPFAM" id="SSF49464">
    <property type="entry name" value="Carboxypeptidase regulatory domain-like"/>
    <property type="match status" value="1"/>
</dbReference>
<dbReference type="Gene3D" id="2.170.130.10">
    <property type="entry name" value="TonB-dependent receptor, plug domain"/>
    <property type="match status" value="1"/>
</dbReference>
<evidence type="ECO:0000313" key="9">
    <source>
        <dbReference type="EMBL" id="RNL82407.1"/>
    </source>
</evidence>
<proteinExistence type="inferred from homology"/>
<comment type="similarity">
    <text evidence="7">Belongs to the TonB-dependent receptor family.</text>
</comment>
<evidence type="ECO:0000256" key="4">
    <source>
        <dbReference type="ARBA" id="ARBA00022692"/>
    </source>
</evidence>
<evidence type="ECO:0000313" key="10">
    <source>
        <dbReference type="Proteomes" id="UP000267469"/>
    </source>
</evidence>
<dbReference type="GO" id="GO:0009279">
    <property type="term" value="C:cell outer membrane"/>
    <property type="evidence" value="ECO:0007669"/>
    <property type="project" value="UniProtKB-SubCell"/>
</dbReference>
<dbReference type="PROSITE" id="PS52016">
    <property type="entry name" value="TONB_DEPENDENT_REC_3"/>
    <property type="match status" value="1"/>
</dbReference>
<dbReference type="InterPro" id="IPR023997">
    <property type="entry name" value="TonB-dep_OMP_SusC/RagA_CS"/>
</dbReference>
<dbReference type="NCBIfam" id="TIGR04056">
    <property type="entry name" value="OMP_RagA_SusC"/>
    <property type="match status" value="1"/>
</dbReference>
<organism evidence="9 10">
    <name type="scientific">Sinomicrobium pectinilyticum</name>
    <dbReference type="NCBI Taxonomy" id="1084421"/>
    <lineage>
        <taxon>Bacteria</taxon>
        <taxon>Pseudomonadati</taxon>
        <taxon>Bacteroidota</taxon>
        <taxon>Flavobacteriia</taxon>
        <taxon>Flavobacteriales</taxon>
        <taxon>Flavobacteriaceae</taxon>
        <taxon>Sinomicrobium</taxon>
    </lineage>
</organism>
<dbReference type="InterPro" id="IPR011662">
    <property type="entry name" value="Secretin/TonB_short_N"/>
</dbReference>
<dbReference type="GO" id="GO:0033214">
    <property type="term" value="P:siderophore-iron import into cell"/>
    <property type="evidence" value="ECO:0007669"/>
    <property type="project" value="TreeGrafter"/>
</dbReference>
<dbReference type="Gene3D" id="2.40.170.20">
    <property type="entry name" value="TonB-dependent receptor, beta-barrel domain"/>
    <property type="match status" value="1"/>
</dbReference>
<keyword evidence="5 7" id="KW-0472">Membrane</keyword>
<comment type="caution">
    <text evidence="9">The sequence shown here is derived from an EMBL/GenBank/DDBJ whole genome shotgun (WGS) entry which is preliminary data.</text>
</comment>
<dbReference type="InterPro" id="IPR023996">
    <property type="entry name" value="TonB-dep_OMP_SusC/RagA"/>
</dbReference>
<dbReference type="Pfam" id="PF13715">
    <property type="entry name" value="CarbopepD_reg_2"/>
    <property type="match status" value="1"/>
</dbReference>
<protein>
    <submittedName>
        <fullName evidence="9">SusC/RagA family TonB-linked outer membrane protein</fullName>
    </submittedName>
</protein>
<accession>A0A3N0E3I5</accession>
<dbReference type="SMART" id="SM00965">
    <property type="entry name" value="STN"/>
    <property type="match status" value="1"/>
</dbReference>
<dbReference type="Proteomes" id="UP000267469">
    <property type="component" value="Unassembled WGS sequence"/>
</dbReference>
<dbReference type="InterPro" id="IPR036942">
    <property type="entry name" value="Beta-barrel_TonB_sf"/>
</dbReference>
<dbReference type="Pfam" id="PF07660">
    <property type="entry name" value="STN"/>
    <property type="match status" value="1"/>
</dbReference>
<dbReference type="Gene3D" id="2.60.40.1120">
    <property type="entry name" value="Carboxypeptidase-like, regulatory domain"/>
    <property type="match status" value="1"/>
</dbReference>
<feature type="domain" description="Secretin/TonB short N-terminal" evidence="8">
    <location>
        <begin position="19"/>
        <end position="70"/>
    </location>
</feature>
<evidence type="ECO:0000256" key="7">
    <source>
        <dbReference type="PROSITE-ProRule" id="PRU01360"/>
    </source>
</evidence>
<evidence type="ECO:0000256" key="5">
    <source>
        <dbReference type="ARBA" id="ARBA00023136"/>
    </source>
</evidence>
<dbReference type="SUPFAM" id="SSF56935">
    <property type="entry name" value="Porins"/>
    <property type="match status" value="1"/>
</dbReference>
<dbReference type="PANTHER" id="PTHR30442:SF0">
    <property type="entry name" value="FE(3+) DICITRATE TRANSPORT PROTEIN FECA"/>
    <property type="match status" value="1"/>
</dbReference>
<dbReference type="InterPro" id="IPR008969">
    <property type="entry name" value="CarboxyPept-like_regulatory"/>
</dbReference>
<dbReference type="InterPro" id="IPR012910">
    <property type="entry name" value="Plug_dom"/>
</dbReference>
<sequence>MTEVSVLDVLKEIEHTTKFKFLFNRSHIDVNRKVSINVNKKPVDTILKEIFKSTPVEFEVYARQIILKRSTPSVKSPVPDPATFNALPQLTISGTVTDANQVPLAGANILEKGTSNGVIADFDGNYEIKINDPDNAVLVFSFVGFSSQEVPVNNQTSVHVTLLEDLAQLDEVVVVGFGTQRKKDLTGAVVSANIEDFKQAPNTNVMQSMQGTVPGLNIGQVTSAGSTPSIEIRGTNTISGNSNVLIVLDGIQYNGSLSSINPNDIASVDVLKDASSTAVYGAQAANGVILITTKRGEKGRKPQISFSTSYATQTPTVDLRPLNRQEYIDHVRDLFWDQSYLNDGTLNPDYDITNGFAPVFFDGNGNLKDNNFDWWNAGTNEGFISKNELSVTGGGENFSYLISGGLTSQEGFIIGDKFKRKSLRVNLESQVTPWLKLGIQSFGSFINQDGAEPNIRNLMIQSPLLLPYDENGELVINPFNTLDVNPFTSSDVDDYERHDYFFANIYSEIDLPFIEGLTYRFNYGQNYRLDKHYQSSIYGAGLTGEAYKNNTEYYDYTFDNILTYNKNINEDHSLTATLLYGVIERQSSTTNARANGFSRLSLSYNSLELGENQFTVSDAWDEALEYQMARINYKLKNRYLLTATLRRDGFSGFAKKEKYGLFPSVALGWIISDEFKMPDGISLLKLRGGYGISGNQTGRYSSLSAITTSNAYIFGDDGTTLIGQEVGTLGNSDLKWEKTAGINIGLDFNFFNGRINGSMEYYNNKTKDLLFSVVLPRLSGFDRITSNVGELENSGFELLLTTQNVNSQHFKWSSTLTFSTNRNKVVSLLGVDNDGDGREDDLTASGLFIGQPLGAIYNYEIDGIYQLNDDIPSGYYPGTYRIVDQNPGDSDAYDINPTDDRVILGRREPAYRTGLLNKFEYKGLSLSVFLNTIQGGKNGYLGDNSHATSRGTNTLIWNRISAIDYWTPGNPDGEYPQSVSTPSITPNPYYDRSFVRLQDVSLSYRFPEKLLEKIKVADLNIFISGKNLHTWTKWKGWDPEANVTDNGNVTAYGLGMIVNGRPVMKGYTLGLNITF</sequence>
<reference evidence="9 10" key="1">
    <citation type="submission" date="2018-10" db="EMBL/GenBank/DDBJ databases">
        <title>Sinomicrobium pectinilyticum sp. nov., a pectinase-producing bacterium isolated from alkaline and saline soil, and emended description of the genus Sinomicrobium.</title>
        <authorList>
            <person name="Cheng B."/>
            <person name="Li C."/>
            <person name="Lai Q."/>
            <person name="Du M."/>
            <person name="Shao Z."/>
            <person name="Xu P."/>
            <person name="Yang C."/>
        </authorList>
    </citation>
    <scope>NUCLEOTIDE SEQUENCE [LARGE SCALE GENOMIC DNA]</scope>
    <source>
        <strain evidence="9 10">5DNS001</strain>
    </source>
</reference>
<dbReference type="NCBIfam" id="TIGR04057">
    <property type="entry name" value="SusC_RagA_signa"/>
    <property type="match status" value="1"/>
</dbReference>
<dbReference type="Pfam" id="PF07715">
    <property type="entry name" value="Plug"/>
    <property type="match status" value="1"/>
</dbReference>
<name>A0A3N0E3I5_SINP1</name>
<keyword evidence="6 7" id="KW-0998">Cell outer membrane</keyword>
<evidence type="ECO:0000256" key="6">
    <source>
        <dbReference type="ARBA" id="ARBA00023237"/>
    </source>
</evidence>
<dbReference type="InterPro" id="IPR037066">
    <property type="entry name" value="Plug_dom_sf"/>
</dbReference>
<evidence type="ECO:0000256" key="1">
    <source>
        <dbReference type="ARBA" id="ARBA00004571"/>
    </source>
</evidence>